<dbReference type="Gene3D" id="2.120.10.80">
    <property type="entry name" value="Kelch-type beta propeller"/>
    <property type="match status" value="1"/>
</dbReference>
<keyword evidence="4" id="KW-1185">Reference proteome</keyword>
<dbReference type="Gene3D" id="1.25.40.420">
    <property type="match status" value="1"/>
</dbReference>
<dbReference type="AlphaFoldDB" id="A0A6P5AXV2"/>
<dbReference type="Pfam" id="PF07707">
    <property type="entry name" value="BACK"/>
    <property type="match status" value="1"/>
</dbReference>
<dbReference type="SUPFAM" id="SSF54695">
    <property type="entry name" value="POZ domain"/>
    <property type="match status" value="1"/>
</dbReference>
<name>A0A6P5AXV2_BRABE</name>
<dbReference type="Pfam" id="PF00651">
    <property type="entry name" value="BTB"/>
    <property type="match status" value="1"/>
</dbReference>
<accession>A0A6P5AXV2</accession>
<dbReference type="Pfam" id="PF24681">
    <property type="entry name" value="Kelch_KLHDC2_KLHL20_DRC7"/>
    <property type="match status" value="1"/>
</dbReference>
<dbReference type="SMART" id="SM00875">
    <property type="entry name" value="BACK"/>
    <property type="match status" value="1"/>
</dbReference>
<dbReference type="InterPro" id="IPR000210">
    <property type="entry name" value="BTB/POZ_dom"/>
</dbReference>
<dbReference type="InterPro" id="IPR015915">
    <property type="entry name" value="Kelch-typ_b-propeller"/>
</dbReference>
<dbReference type="InterPro" id="IPR006652">
    <property type="entry name" value="Kelch_1"/>
</dbReference>
<dbReference type="GeneID" id="109487339"/>
<dbReference type="InterPro" id="IPR011705">
    <property type="entry name" value="BACK"/>
</dbReference>
<protein>
    <submittedName>
        <fullName evidence="5">Kelch-like protein 9</fullName>
    </submittedName>
</protein>
<dbReference type="SMART" id="SM00612">
    <property type="entry name" value="Kelch"/>
    <property type="match status" value="4"/>
</dbReference>
<dbReference type="PROSITE" id="PS50097">
    <property type="entry name" value="BTB"/>
    <property type="match status" value="1"/>
</dbReference>
<dbReference type="SMART" id="SM00225">
    <property type="entry name" value="BTB"/>
    <property type="match status" value="1"/>
</dbReference>
<keyword evidence="2" id="KW-0677">Repeat</keyword>
<evidence type="ECO:0000256" key="2">
    <source>
        <dbReference type="ARBA" id="ARBA00022737"/>
    </source>
</evidence>
<dbReference type="RefSeq" id="XP_019646876.1">
    <property type="nucleotide sequence ID" value="XM_019791317.1"/>
</dbReference>
<dbReference type="PIRSF" id="PIRSF037037">
    <property type="entry name" value="Kelch-like_protein_gigaxonin"/>
    <property type="match status" value="1"/>
</dbReference>
<gene>
    <name evidence="5" type="primary">LOC109487339</name>
</gene>
<dbReference type="InterPro" id="IPR011333">
    <property type="entry name" value="SKP1/BTB/POZ_sf"/>
</dbReference>
<sequence>MGVVINHSFYLASRLHDMKRAGELCDVTLVVDEHELPAHRAVLSACSDYFKAMFTSGMRESRSDSKIVIKEVAFQAVNQLVEYAYTGELVVTKESVSELARAASLLLMDEPLEICQAKLEECVDFDNCHDLLNFAQSYNLRKLEAAVFAFMGTNFLQVTGTDPFLHMDVETLCKLLQSDGLRVSGEEEVLNAAKLWLRHDSTRSKDQGRVLEHVRFPLMTLEELSHHVKRDSFLTENSQVKDCLLEALWFHLSPLEQSVVEGPRTRVRAPGENLVVIGGRKKEGDTLLDQVRFYDERTRGWKEVARMPKETCQHRAVVLNDFVYVVGGLTEANRASASDACYRYDPRTNSWLQVASMQVRRTCFAFLESGGRLYVIGGTDGDKSLDSAEVYDPRSNEWRYVASFPGHVYGHAGTTLPDGRLCVTGGFARNRYQRWTYTYDVRQDAWVRETDMHTRRGWHVMQTLGDAVFVLGGCHLRPDGSRTMHLPTERLDLASRQWSALSPPPFTVGVGRVTVLHGKIYVLRKAEEDFHALVWYDVNTDKWGSDRDIPDRLSGSTICTLKIPWNLR</sequence>
<dbReference type="SUPFAM" id="SSF117281">
    <property type="entry name" value="Kelch motif"/>
    <property type="match status" value="1"/>
</dbReference>
<dbReference type="GO" id="GO:0005737">
    <property type="term" value="C:cytoplasm"/>
    <property type="evidence" value="ECO:0007669"/>
    <property type="project" value="UniProtKB-ARBA"/>
</dbReference>
<keyword evidence="1" id="KW-0880">Kelch repeat</keyword>
<dbReference type="InterPro" id="IPR017096">
    <property type="entry name" value="BTB-kelch_protein"/>
</dbReference>
<dbReference type="KEGG" id="bbel:109487339"/>
<evidence type="ECO:0000256" key="1">
    <source>
        <dbReference type="ARBA" id="ARBA00022441"/>
    </source>
</evidence>
<feature type="domain" description="BTB" evidence="3">
    <location>
        <begin position="25"/>
        <end position="93"/>
    </location>
</feature>
<reference evidence="5" key="1">
    <citation type="submission" date="2025-08" db="UniProtKB">
        <authorList>
            <consortium name="RefSeq"/>
        </authorList>
    </citation>
    <scope>IDENTIFICATION</scope>
    <source>
        <tissue evidence="5">Gonad</tissue>
    </source>
</reference>
<dbReference type="Gene3D" id="3.30.710.10">
    <property type="entry name" value="Potassium Channel Kv1.1, Chain A"/>
    <property type="match status" value="1"/>
</dbReference>
<evidence type="ECO:0000313" key="5">
    <source>
        <dbReference type="RefSeq" id="XP_019646876.1"/>
    </source>
</evidence>
<proteinExistence type="predicted"/>
<dbReference type="Proteomes" id="UP000515135">
    <property type="component" value="Unplaced"/>
</dbReference>
<dbReference type="OrthoDB" id="45365at2759"/>
<dbReference type="PANTHER" id="PTHR45632">
    <property type="entry name" value="LD33804P"/>
    <property type="match status" value="1"/>
</dbReference>
<organism evidence="4 5">
    <name type="scientific">Branchiostoma belcheri</name>
    <name type="common">Amphioxus</name>
    <dbReference type="NCBI Taxonomy" id="7741"/>
    <lineage>
        <taxon>Eukaryota</taxon>
        <taxon>Metazoa</taxon>
        <taxon>Chordata</taxon>
        <taxon>Cephalochordata</taxon>
        <taxon>Leptocardii</taxon>
        <taxon>Amphioxiformes</taxon>
        <taxon>Branchiostomatidae</taxon>
        <taxon>Branchiostoma</taxon>
    </lineage>
</organism>
<evidence type="ECO:0000259" key="3">
    <source>
        <dbReference type="PROSITE" id="PS50097"/>
    </source>
</evidence>
<evidence type="ECO:0000313" key="4">
    <source>
        <dbReference type="Proteomes" id="UP000515135"/>
    </source>
</evidence>
<dbReference type="PANTHER" id="PTHR45632:SF17">
    <property type="entry name" value="KELCH-LIKE PROTEIN 31"/>
    <property type="match status" value="1"/>
</dbReference>